<dbReference type="AlphaFoldDB" id="A0A1W2GZL3"/>
<evidence type="ECO:0000256" key="2">
    <source>
        <dbReference type="ARBA" id="ARBA00022517"/>
    </source>
</evidence>
<dbReference type="GO" id="GO:0000028">
    <property type="term" value="P:ribosomal small subunit assembly"/>
    <property type="evidence" value="ECO:0007669"/>
    <property type="project" value="TreeGrafter"/>
</dbReference>
<reference evidence="7" key="1">
    <citation type="submission" date="2017-04" db="EMBL/GenBank/DDBJ databases">
        <authorList>
            <person name="Varghese N."/>
            <person name="Submissions S."/>
        </authorList>
    </citation>
    <scope>NUCLEOTIDE SEQUENCE [LARGE SCALE GENOMIC DNA]</scope>
    <source>
        <strain evidence="7">DSM 16537</strain>
    </source>
</reference>
<dbReference type="PANTHER" id="PTHR33867">
    <property type="entry name" value="RIBOSOME MATURATION FACTOR RIMP"/>
    <property type="match status" value="1"/>
</dbReference>
<evidence type="ECO:0000259" key="4">
    <source>
        <dbReference type="Pfam" id="PF02576"/>
    </source>
</evidence>
<dbReference type="Gene3D" id="3.30.300.70">
    <property type="entry name" value="RimP-like superfamily, N-terminal"/>
    <property type="match status" value="1"/>
</dbReference>
<comment type="subcellular location">
    <subcellularLocation>
        <location evidence="3">Cytoplasm</location>
    </subcellularLocation>
</comment>
<dbReference type="EMBL" id="LT838813">
    <property type="protein sequence ID" value="SMD41822.1"/>
    <property type="molecule type" value="Genomic_DNA"/>
</dbReference>
<keyword evidence="7" id="KW-1185">Reference proteome</keyword>
<dbReference type="Proteomes" id="UP000192333">
    <property type="component" value="Chromosome I"/>
</dbReference>
<dbReference type="InterPro" id="IPR003728">
    <property type="entry name" value="Ribosome_maturation_RimP"/>
</dbReference>
<dbReference type="InterPro" id="IPR028989">
    <property type="entry name" value="RimP_N"/>
</dbReference>
<dbReference type="STRING" id="758820.SAMN00777080_0353"/>
<dbReference type="Pfam" id="PF02576">
    <property type="entry name" value="RimP_N"/>
    <property type="match status" value="1"/>
</dbReference>
<dbReference type="Pfam" id="PF17384">
    <property type="entry name" value="DUF150_C"/>
    <property type="match status" value="1"/>
</dbReference>
<gene>
    <name evidence="3" type="primary">rimP</name>
    <name evidence="6" type="ORF">SAMN00777080_0353</name>
</gene>
<evidence type="ECO:0000256" key="3">
    <source>
        <dbReference type="HAMAP-Rule" id="MF_01077"/>
    </source>
</evidence>
<feature type="domain" description="Ribosome maturation factor RimP C-terminal" evidence="5">
    <location>
        <begin position="85"/>
        <end position="155"/>
    </location>
</feature>
<dbReference type="HAMAP" id="MF_01077">
    <property type="entry name" value="RimP"/>
    <property type="match status" value="1"/>
</dbReference>
<comment type="function">
    <text evidence="3">Required for maturation of 30S ribosomal subunits.</text>
</comment>
<evidence type="ECO:0000313" key="6">
    <source>
        <dbReference type="EMBL" id="SMD41822.1"/>
    </source>
</evidence>
<dbReference type="RefSeq" id="WP_084118682.1">
    <property type="nucleotide sequence ID" value="NZ_LT838813.1"/>
</dbReference>
<name>A0A1W2GZL3_9BACT</name>
<dbReference type="InterPro" id="IPR035956">
    <property type="entry name" value="RimP_N_sf"/>
</dbReference>
<organism evidence="6 7">
    <name type="scientific">Aquiflexum balticum DSM 16537</name>
    <dbReference type="NCBI Taxonomy" id="758820"/>
    <lineage>
        <taxon>Bacteria</taxon>
        <taxon>Pseudomonadati</taxon>
        <taxon>Bacteroidota</taxon>
        <taxon>Cytophagia</taxon>
        <taxon>Cytophagales</taxon>
        <taxon>Cyclobacteriaceae</taxon>
        <taxon>Aquiflexum</taxon>
    </lineage>
</organism>
<feature type="domain" description="Ribosome maturation factor RimP N-terminal" evidence="4">
    <location>
        <begin position="19"/>
        <end position="82"/>
    </location>
</feature>
<dbReference type="PANTHER" id="PTHR33867:SF1">
    <property type="entry name" value="RIBOSOME MATURATION FACTOR RIMP"/>
    <property type="match status" value="1"/>
</dbReference>
<protein>
    <recommendedName>
        <fullName evidence="3">Ribosome maturation factor RimP</fullName>
    </recommendedName>
</protein>
<dbReference type="InterPro" id="IPR028998">
    <property type="entry name" value="RimP_C"/>
</dbReference>
<sequence length="156" mass="17418">MSLNHILEEIVTKHLPDDSHFLVDIHLVEKGTKPQLKVLIDSDQGVSIENCALVSRLVGEEIEAKGLLPDAYILEVSSPGVDFPLDSKRQYTKNIGRNLKVTYLNGKEIEGKLLEVGSSEIKLVVKTKEKGKKAQEQEINVPFEQIKKSIVLVSFK</sequence>
<evidence type="ECO:0000259" key="5">
    <source>
        <dbReference type="Pfam" id="PF17384"/>
    </source>
</evidence>
<keyword evidence="1 3" id="KW-0963">Cytoplasm</keyword>
<dbReference type="GO" id="GO:0006412">
    <property type="term" value="P:translation"/>
    <property type="evidence" value="ECO:0007669"/>
    <property type="project" value="TreeGrafter"/>
</dbReference>
<dbReference type="SUPFAM" id="SSF75420">
    <property type="entry name" value="YhbC-like, N-terminal domain"/>
    <property type="match status" value="1"/>
</dbReference>
<comment type="similarity">
    <text evidence="3">Belongs to the RimP family.</text>
</comment>
<dbReference type="GO" id="GO:0005829">
    <property type="term" value="C:cytosol"/>
    <property type="evidence" value="ECO:0007669"/>
    <property type="project" value="TreeGrafter"/>
</dbReference>
<keyword evidence="2 3" id="KW-0690">Ribosome biogenesis</keyword>
<accession>A0A1W2GZL3</accession>
<evidence type="ECO:0000313" key="7">
    <source>
        <dbReference type="Proteomes" id="UP000192333"/>
    </source>
</evidence>
<proteinExistence type="inferred from homology"/>
<dbReference type="OrthoDB" id="9789702at2"/>
<evidence type="ECO:0000256" key="1">
    <source>
        <dbReference type="ARBA" id="ARBA00022490"/>
    </source>
</evidence>